<name>A0A1D8NMU8_YARLL</name>
<evidence type="ECO:0000313" key="10">
    <source>
        <dbReference type="Proteomes" id="UP000256601"/>
    </source>
</evidence>
<feature type="domain" description="Cns1/TTC4 wheel" evidence="6">
    <location>
        <begin position="283"/>
        <end position="400"/>
    </location>
</feature>
<dbReference type="OMA" id="WRAAQCA"/>
<dbReference type="VEuPathDB" id="FungiDB:YALI0_F10153g"/>
<dbReference type="PANTHER" id="PTHR46035:SF1">
    <property type="entry name" value="TETRATRICOPEPTIDE REPEAT PROTEIN 4"/>
    <property type="match status" value="1"/>
</dbReference>
<evidence type="ECO:0000256" key="1">
    <source>
        <dbReference type="ARBA" id="ARBA00022737"/>
    </source>
</evidence>
<dbReference type="KEGG" id="yli:2909001"/>
<dbReference type="GO" id="GO:0005829">
    <property type="term" value="C:cytosol"/>
    <property type="evidence" value="ECO:0007669"/>
    <property type="project" value="TreeGrafter"/>
</dbReference>
<evidence type="ECO:0000259" key="6">
    <source>
        <dbReference type="Pfam" id="PF18972"/>
    </source>
</evidence>
<dbReference type="Proteomes" id="UP000182444">
    <property type="component" value="Chromosome 1F"/>
</dbReference>
<keyword evidence="1" id="KW-0677">Repeat</keyword>
<dbReference type="SMART" id="SM00028">
    <property type="entry name" value="TPR"/>
    <property type="match status" value="2"/>
</dbReference>
<dbReference type="Proteomes" id="UP000256601">
    <property type="component" value="Unassembled WGS sequence"/>
</dbReference>
<dbReference type="SUPFAM" id="SSF48452">
    <property type="entry name" value="TPR-like"/>
    <property type="match status" value="1"/>
</dbReference>
<accession>A0A1D8NMU8</accession>
<dbReference type="PANTHER" id="PTHR46035">
    <property type="entry name" value="TETRATRICOPEPTIDE REPEAT PROTEIN 4"/>
    <property type="match status" value="1"/>
</dbReference>
<evidence type="ECO:0000256" key="4">
    <source>
        <dbReference type="SAM" id="Coils"/>
    </source>
</evidence>
<sequence length="410" mass="45520">MPPKSSQIEEIIDDAPGSPTATPPAVESTRESRPPAGWDTHRYAPGPNDPKLPPQLSEYSTATTDEFLKNMNKVPFFMRELDESGEDGGANDHLEALKALAYEGEPDEVATNFKNQGNEAYKEKRYGDALQFYDKALEVKCGVVAIDTACYINKAACNLELRNYRRCINDCKAALILDPKNQKAIFRSCTAFLAVGRAQEALELCDYAKSCEVFNDAMKNIETAAKKKLADNIAREKRELARKEIAEATEKNLELAIKVRKILQITTKAPPALPDGVSIHLEDPLDPTSTLLVPVLLLYPCDLQSDFLAEVDIGSTPGQALNTVFEHPPMWFSGDHVAQYDVKNLEVFVQTESGGLVKIGKKVSFESVLSAPKPKVPLIDNVITLHCVPKEKREQWLKTWSKDKAQKEMI</sequence>
<reference evidence="7 9" key="1">
    <citation type="journal article" date="2016" name="PLoS ONE">
        <title>Sequence Assembly of Yarrowia lipolytica Strain W29/CLIB89 Shows Transposable Element Diversity.</title>
        <authorList>
            <person name="Magnan C."/>
            <person name="Yu J."/>
            <person name="Chang I."/>
            <person name="Jahn E."/>
            <person name="Kanomata Y."/>
            <person name="Wu J."/>
            <person name="Zeller M."/>
            <person name="Oakes M."/>
            <person name="Baldi P."/>
            <person name="Sandmeyer S."/>
        </authorList>
    </citation>
    <scope>NUCLEOTIDE SEQUENCE [LARGE SCALE GENOMIC DNA]</scope>
    <source>
        <strain evidence="7">CLIB89</strain>
        <strain evidence="9">CLIB89(W29)</strain>
    </source>
</reference>
<evidence type="ECO:0000256" key="5">
    <source>
        <dbReference type="SAM" id="MobiDB-lite"/>
    </source>
</evidence>
<proteinExistence type="inferred from homology"/>
<evidence type="ECO:0000313" key="8">
    <source>
        <dbReference type="EMBL" id="RDW22979.1"/>
    </source>
</evidence>
<dbReference type="GO" id="GO:0051879">
    <property type="term" value="F:Hsp90 protein binding"/>
    <property type="evidence" value="ECO:0007669"/>
    <property type="project" value="InterPro"/>
</dbReference>
<dbReference type="InterPro" id="IPR044059">
    <property type="entry name" value="Csn1/TTC4_wheel"/>
</dbReference>
<comment type="similarity">
    <text evidence="3">Belongs to the TTC4 family.</text>
</comment>
<dbReference type="FunFam" id="1.25.40.10:FF:000560">
    <property type="entry name" value="CNS1p TPR-containing co-chaperone"/>
    <property type="match status" value="1"/>
</dbReference>
<evidence type="ECO:0000256" key="2">
    <source>
        <dbReference type="ARBA" id="ARBA00022803"/>
    </source>
</evidence>
<dbReference type="EMBL" id="KZ859127">
    <property type="protein sequence ID" value="RDW22979.1"/>
    <property type="molecule type" value="Genomic_DNA"/>
</dbReference>
<dbReference type="GO" id="GO:0030544">
    <property type="term" value="F:Hsp70 protein binding"/>
    <property type="evidence" value="ECO:0007669"/>
    <property type="project" value="TreeGrafter"/>
</dbReference>
<evidence type="ECO:0000313" key="9">
    <source>
        <dbReference type="Proteomes" id="UP000182444"/>
    </source>
</evidence>
<keyword evidence="2" id="KW-0802">TPR repeat</keyword>
<dbReference type="InterPro" id="IPR011990">
    <property type="entry name" value="TPR-like_helical_dom_sf"/>
</dbReference>
<dbReference type="RefSeq" id="XP_505237.1">
    <property type="nucleotide sequence ID" value="XM_505237.1"/>
</dbReference>
<organism evidence="7 9">
    <name type="scientific">Yarrowia lipolytica</name>
    <name type="common">Candida lipolytica</name>
    <dbReference type="NCBI Taxonomy" id="4952"/>
    <lineage>
        <taxon>Eukaryota</taxon>
        <taxon>Fungi</taxon>
        <taxon>Dikarya</taxon>
        <taxon>Ascomycota</taxon>
        <taxon>Saccharomycotina</taxon>
        <taxon>Dipodascomycetes</taxon>
        <taxon>Dipodascales</taxon>
        <taxon>Dipodascales incertae sedis</taxon>
        <taxon>Yarrowia</taxon>
    </lineage>
</organism>
<dbReference type="OrthoDB" id="420195at2759"/>
<keyword evidence="4" id="KW-0175">Coiled coil</keyword>
<dbReference type="AlphaFoldDB" id="A0A1D8NMU8"/>
<dbReference type="GeneID" id="2909001"/>
<dbReference type="GO" id="GO:0005634">
    <property type="term" value="C:nucleus"/>
    <property type="evidence" value="ECO:0007669"/>
    <property type="project" value="TreeGrafter"/>
</dbReference>
<evidence type="ECO:0000313" key="7">
    <source>
        <dbReference type="EMBL" id="AOW06938.1"/>
    </source>
</evidence>
<dbReference type="eggNOG" id="KOG0551">
    <property type="taxonomic scope" value="Eukaryota"/>
</dbReference>
<reference evidence="8 10" key="2">
    <citation type="submission" date="2018-07" db="EMBL/GenBank/DDBJ databases">
        <title>Draft Genome Assemblies for Five Robust Yarrowia lipolytica Strains Exhibiting High Lipid Production and Pentose Sugar Utilization and Sugar Alcohol Secretion from Undetoxified Lignocellulosic Biomass Hydrolysates.</title>
        <authorList>
            <consortium name="DOE Joint Genome Institute"/>
            <person name="Walker C."/>
            <person name="Ryu S."/>
            <person name="Na H."/>
            <person name="Zane M."/>
            <person name="LaButti K."/>
            <person name="Lipzen A."/>
            <person name="Haridas S."/>
            <person name="Barry K."/>
            <person name="Grigoriev I.V."/>
            <person name="Quarterman J."/>
            <person name="Slininger P."/>
            <person name="Dien B."/>
            <person name="Trinh C.T."/>
        </authorList>
    </citation>
    <scope>NUCLEOTIDE SEQUENCE [LARGE SCALE GENOMIC DNA]</scope>
    <source>
        <strain evidence="8 10">YB392</strain>
    </source>
</reference>
<dbReference type="GO" id="GO:0006457">
    <property type="term" value="P:protein folding"/>
    <property type="evidence" value="ECO:0007669"/>
    <property type="project" value="TreeGrafter"/>
</dbReference>
<evidence type="ECO:0000256" key="3">
    <source>
        <dbReference type="ARBA" id="ARBA00023602"/>
    </source>
</evidence>
<feature type="coiled-coil region" evidence="4">
    <location>
        <begin position="226"/>
        <end position="258"/>
    </location>
</feature>
<protein>
    <recommendedName>
        <fullName evidence="6">Cns1/TTC4 wheel domain-containing protein</fullName>
    </recommendedName>
</protein>
<dbReference type="InterPro" id="IPR019734">
    <property type="entry name" value="TPR_rpt"/>
</dbReference>
<gene>
    <name evidence="8" type="ORF">B0I71DRAFT_136705</name>
    <name evidence="7" type="ORF">YALI1_F13719g</name>
</gene>
<dbReference type="Pfam" id="PF18972">
    <property type="entry name" value="Wheel"/>
    <property type="match status" value="1"/>
</dbReference>
<dbReference type="EMBL" id="CP017558">
    <property type="protein sequence ID" value="AOW06938.1"/>
    <property type="molecule type" value="Genomic_DNA"/>
</dbReference>
<dbReference type="CDD" id="cd21381">
    <property type="entry name" value="CTWD_TTC4"/>
    <property type="match status" value="1"/>
</dbReference>
<dbReference type="VEuPathDB" id="FungiDB:YALI1_F13719g"/>
<dbReference type="Gene3D" id="1.25.40.10">
    <property type="entry name" value="Tetratricopeptide repeat domain"/>
    <property type="match status" value="1"/>
</dbReference>
<feature type="region of interest" description="Disordered" evidence="5">
    <location>
        <begin position="1"/>
        <end position="57"/>
    </location>
</feature>